<dbReference type="Proteomes" id="UP001189429">
    <property type="component" value="Unassembled WGS sequence"/>
</dbReference>
<feature type="compositionally biased region" description="Basic residues" evidence="1">
    <location>
        <begin position="54"/>
        <end position="65"/>
    </location>
</feature>
<feature type="chain" id="PRO_5047278120" description="Subtilisin" evidence="2">
    <location>
        <begin position="22"/>
        <end position="356"/>
    </location>
</feature>
<proteinExistence type="predicted"/>
<name>A0ABN9PQK8_9DINO</name>
<reference evidence="3" key="1">
    <citation type="submission" date="2023-10" db="EMBL/GenBank/DDBJ databases">
        <authorList>
            <person name="Chen Y."/>
            <person name="Shah S."/>
            <person name="Dougan E. K."/>
            <person name="Thang M."/>
            <person name="Chan C."/>
        </authorList>
    </citation>
    <scope>NUCLEOTIDE SEQUENCE [LARGE SCALE GENOMIC DNA]</scope>
</reference>
<feature type="non-terminal residue" evidence="3">
    <location>
        <position position="356"/>
    </location>
</feature>
<evidence type="ECO:0000256" key="2">
    <source>
        <dbReference type="SAM" id="SignalP"/>
    </source>
</evidence>
<evidence type="ECO:0000313" key="4">
    <source>
        <dbReference type="Proteomes" id="UP001189429"/>
    </source>
</evidence>
<evidence type="ECO:0008006" key="5">
    <source>
        <dbReference type="Google" id="ProtNLM"/>
    </source>
</evidence>
<dbReference type="EMBL" id="CAUYUJ010001333">
    <property type="protein sequence ID" value="CAK0795399.1"/>
    <property type="molecule type" value="Genomic_DNA"/>
</dbReference>
<sequence length="356" mass="35162">VLPRLRFWWRLGALRLRRAVAGHLVGRPAAVVLREEAGRLRRADGRGAPDRGGRRPRGPRRRRPGARGPAEVPQRPPAVPGGMADLRHRRGVLLRGAEGLPGGVHGPLRLAVVQPAVLHRTRAGMVGGSGRAETPPGVLKASFNCSFDLETQRSWSASKSDWCCSNFRLGCPPSATGFAVAAAGAGAVNASAAVPSVADAGAVNVSVGVPSVADAGAVNASVGVLGVADAGAVKASVGVPGVADAGAVNASIGVPGVADADAVNASVGVPGVANASAVNASAGVPGVAGVGNASVENLTGVTGEFGSGVGTTTTSSTATTSATSVSTSVTSTISATLTTWSITTLTSYTTSTTTLP</sequence>
<keyword evidence="2" id="KW-0732">Signal</keyword>
<feature type="signal peptide" evidence="2">
    <location>
        <begin position="1"/>
        <end position="21"/>
    </location>
</feature>
<evidence type="ECO:0000313" key="3">
    <source>
        <dbReference type="EMBL" id="CAK0795399.1"/>
    </source>
</evidence>
<feature type="region of interest" description="Disordered" evidence="1">
    <location>
        <begin position="42"/>
        <end position="84"/>
    </location>
</feature>
<gene>
    <name evidence="3" type="ORF">PCOR1329_LOCUS5081</name>
</gene>
<comment type="caution">
    <text evidence="3">The sequence shown here is derived from an EMBL/GenBank/DDBJ whole genome shotgun (WGS) entry which is preliminary data.</text>
</comment>
<keyword evidence="4" id="KW-1185">Reference proteome</keyword>
<evidence type="ECO:0000256" key="1">
    <source>
        <dbReference type="SAM" id="MobiDB-lite"/>
    </source>
</evidence>
<feature type="compositionally biased region" description="Basic and acidic residues" evidence="1">
    <location>
        <begin position="42"/>
        <end position="53"/>
    </location>
</feature>
<accession>A0ABN9PQK8</accession>
<feature type="non-terminal residue" evidence="3">
    <location>
        <position position="1"/>
    </location>
</feature>
<organism evidence="3 4">
    <name type="scientific">Prorocentrum cordatum</name>
    <dbReference type="NCBI Taxonomy" id="2364126"/>
    <lineage>
        <taxon>Eukaryota</taxon>
        <taxon>Sar</taxon>
        <taxon>Alveolata</taxon>
        <taxon>Dinophyceae</taxon>
        <taxon>Prorocentrales</taxon>
        <taxon>Prorocentraceae</taxon>
        <taxon>Prorocentrum</taxon>
    </lineage>
</organism>
<protein>
    <recommendedName>
        <fullName evidence="5">Subtilisin</fullName>
    </recommendedName>
</protein>